<dbReference type="InterPro" id="IPR029032">
    <property type="entry name" value="AhpD-like"/>
</dbReference>
<sequence length="124" mass="13656">MAQSRFELGLQQLNKIDGQAGQQVIDSLQDISPDLARMVIEFPFADVYPRPGLDLKVRELITVAALTAMANCQPQLKVHLHAALNVGCSEQEIKEVIIQMAVYAGFPAALNAMFAFKEVLQTQD</sequence>
<gene>
    <name evidence="2" type="ORF">GCM10007414_03730</name>
</gene>
<dbReference type="PANTHER" id="PTHR33570:SF10">
    <property type="entry name" value="GAMMA-CARBOXYMUCONOLACTONE DECARBOXYLASE"/>
    <property type="match status" value="1"/>
</dbReference>
<dbReference type="InterPro" id="IPR003779">
    <property type="entry name" value="CMD-like"/>
</dbReference>
<dbReference type="Pfam" id="PF02627">
    <property type="entry name" value="CMD"/>
    <property type="match status" value="1"/>
</dbReference>
<protein>
    <submittedName>
        <fullName evidence="2">4-carboxymuconolactone decarboxylase</fullName>
    </submittedName>
</protein>
<dbReference type="Proteomes" id="UP000651977">
    <property type="component" value="Unassembled WGS sequence"/>
</dbReference>
<proteinExistence type="predicted"/>
<dbReference type="Gene3D" id="1.20.1290.10">
    <property type="entry name" value="AhpD-like"/>
    <property type="match status" value="1"/>
</dbReference>
<name>A0ABQ1HWW6_9ALTE</name>
<dbReference type="PANTHER" id="PTHR33570">
    <property type="entry name" value="4-CARBOXYMUCONOLACTONE DECARBOXYLASE FAMILY PROTEIN"/>
    <property type="match status" value="1"/>
</dbReference>
<evidence type="ECO:0000259" key="1">
    <source>
        <dbReference type="Pfam" id="PF02627"/>
    </source>
</evidence>
<evidence type="ECO:0000313" key="3">
    <source>
        <dbReference type="Proteomes" id="UP000651977"/>
    </source>
</evidence>
<dbReference type="RefSeq" id="WP_055731407.1">
    <property type="nucleotide sequence ID" value="NZ_BMDY01000002.1"/>
</dbReference>
<keyword evidence="3" id="KW-1185">Reference proteome</keyword>
<accession>A0ABQ1HWW6</accession>
<evidence type="ECO:0000313" key="2">
    <source>
        <dbReference type="EMBL" id="GGA94305.1"/>
    </source>
</evidence>
<dbReference type="EMBL" id="BMDY01000002">
    <property type="protein sequence ID" value="GGA94305.1"/>
    <property type="molecule type" value="Genomic_DNA"/>
</dbReference>
<feature type="domain" description="Carboxymuconolactone decarboxylase-like" evidence="1">
    <location>
        <begin position="33"/>
        <end position="118"/>
    </location>
</feature>
<dbReference type="SUPFAM" id="SSF69118">
    <property type="entry name" value="AhpD-like"/>
    <property type="match status" value="1"/>
</dbReference>
<reference evidence="3" key="1">
    <citation type="journal article" date="2019" name="Int. J. Syst. Evol. Microbiol.">
        <title>The Global Catalogue of Microorganisms (GCM) 10K type strain sequencing project: providing services to taxonomists for standard genome sequencing and annotation.</title>
        <authorList>
            <consortium name="The Broad Institute Genomics Platform"/>
            <consortium name="The Broad Institute Genome Sequencing Center for Infectious Disease"/>
            <person name="Wu L."/>
            <person name="Ma J."/>
        </authorList>
    </citation>
    <scope>NUCLEOTIDE SEQUENCE [LARGE SCALE GENOMIC DNA]</scope>
    <source>
        <strain evidence="3">CGMCC 1.10131</strain>
    </source>
</reference>
<dbReference type="InterPro" id="IPR052512">
    <property type="entry name" value="4CMD/NDH-1_regulator"/>
</dbReference>
<comment type="caution">
    <text evidence="2">The sequence shown here is derived from an EMBL/GenBank/DDBJ whole genome shotgun (WGS) entry which is preliminary data.</text>
</comment>
<organism evidence="2 3">
    <name type="scientific">Agarivorans gilvus</name>
    <dbReference type="NCBI Taxonomy" id="680279"/>
    <lineage>
        <taxon>Bacteria</taxon>
        <taxon>Pseudomonadati</taxon>
        <taxon>Pseudomonadota</taxon>
        <taxon>Gammaproteobacteria</taxon>
        <taxon>Alteromonadales</taxon>
        <taxon>Alteromonadaceae</taxon>
        <taxon>Agarivorans</taxon>
    </lineage>
</organism>